<keyword evidence="6" id="KW-0547">Nucleotide-binding</keyword>
<dbReference type="Gene3D" id="3.40.50.150">
    <property type="entry name" value="Vaccinia Virus protein VP39"/>
    <property type="match status" value="1"/>
</dbReference>
<dbReference type="GO" id="GO:0009231">
    <property type="term" value="P:riboflavin biosynthetic process"/>
    <property type="evidence" value="ECO:0007669"/>
    <property type="project" value="InterPro"/>
</dbReference>
<dbReference type="UniPathway" id="UPA00276">
    <property type="reaction ID" value="UER00406"/>
</dbReference>
<dbReference type="SUPFAM" id="SSF53335">
    <property type="entry name" value="S-adenosyl-L-methionine-dependent methyltransferases"/>
    <property type="match status" value="1"/>
</dbReference>
<dbReference type="Pfam" id="PF01687">
    <property type="entry name" value="Flavokinase"/>
    <property type="match status" value="1"/>
</dbReference>
<evidence type="ECO:0000313" key="9">
    <source>
        <dbReference type="Proteomes" id="UP000722791"/>
    </source>
</evidence>
<dbReference type="GO" id="GO:0008531">
    <property type="term" value="F:riboflavin kinase activity"/>
    <property type="evidence" value="ECO:0007669"/>
    <property type="project" value="UniProtKB-EC"/>
</dbReference>
<evidence type="ECO:0000256" key="7">
    <source>
        <dbReference type="ARBA" id="ARBA00022840"/>
    </source>
</evidence>
<accession>A0A8J4FGE9</accession>
<evidence type="ECO:0000256" key="2">
    <source>
        <dbReference type="ARBA" id="ARBA00012105"/>
    </source>
</evidence>
<sequence>MAISCRYMCSSHKQLLAAVGRHAMRCLRSNRRSSVCVRAMTLKALPVEASVRPASPRTKELANRIMLAPGLSPGARAIVVGSGALPVIEVLKYLGIQDILAVDLSSEFLDVVTTAYGVASTLGNEPGVRVWRGDFTELPAFMGPAQVIVFTDEPFGTALNPRDAMVKACLLTAPGGCIIINSEAESRRWQPKYPPTRDTLATLVSGLPVNIHSEQEVSNGYSGILQLPPNYRLRTPLWLGGTVVRGFGRGSRQMGTPTANIDPAPLKRTLAAMPPGVYFGWAKLDAPQGWPAVDFNVHKAVLNIGSRPTVNRGGEAPTVEVHILHEFQGGQEFYGSHLEVLVIGFLRPEIKFNGLEALTARIRTDIAITKLQLDTPELMATAATLEAVGEH</sequence>
<gene>
    <name evidence="8" type="ORF">Vretimale_5094</name>
</gene>
<evidence type="ECO:0000256" key="5">
    <source>
        <dbReference type="ARBA" id="ARBA00022679"/>
    </source>
</evidence>
<dbReference type="InterPro" id="IPR029063">
    <property type="entry name" value="SAM-dependent_MTases_sf"/>
</dbReference>
<keyword evidence="5" id="KW-0808">Transferase</keyword>
<dbReference type="InterPro" id="IPR023468">
    <property type="entry name" value="Riboflavin_kinase"/>
</dbReference>
<protein>
    <recommendedName>
        <fullName evidence="2">riboflavin kinase</fullName>
        <ecNumber evidence="2">2.7.1.26</ecNumber>
    </recommendedName>
</protein>
<dbReference type="Proteomes" id="UP000722791">
    <property type="component" value="Unassembled WGS sequence"/>
</dbReference>
<evidence type="ECO:0000256" key="3">
    <source>
        <dbReference type="ARBA" id="ARBA00022630"/>
    </source>
</evidence>
<reference evidence="8" key="1">
    <citation type="journal article" date="2021" name="Proc. Natl. Acad. Sci. U.S.A.">
        <title>Three genomes in the algal genus Volvox reveal the fate of a haploid sex-determining region after a transition to homothallism.</title>
        <authorList>
            <person name="Yamamoto K."/>
            <person name="Hamaji T."/>
            <person name="Kawai-Toyooka H."/>
            <person name="Matsuzaki R."/>
            <person name="Takahashi F."/>
            <person name="Nishimura Y."/>
            <person name="Kawachi M."/>
            <person name="Noguchi H."/>
            <person name="Minakuchi Y."/>
            <person name="Umen J.G."/>
            <person name="Toyoda A."/>
            <person name="Nozaki H."/>
        </authorList>
    </citation>
    <scope>NUCLEOTIDE SEQUENCE</scope>
    <source>
        <strain evidence="8">NIES-3785</strain>
    </source>
</reference>
<dbReference type="InterPro" id="IPR015865">
    <property type="entry name" value="Riboflavin_kinase_bac/euk"/>
</dbReference>
<dbReference type="Gene3D" id="2.40.30.30">
    <property type="entry name" value="Riboflavin kinase-like"/>
    <property type="match status" value="1"/>
</dbReference>
<dbReference type="AlphaFoldDB" id="A0A8J4FGE9"/>
<name>A0A8J4FGE9_9CHLO</name>
<organism evidence="8 9">
    <name type="scientific">Volvox reticuliferus</name>
    <dbReference type="NCBI Taxonomy" id="1737510"/>
    <lineage>
        <taxon>Eukaryota</taxon>
        <taxon>Viridiplantae</taxon>
        <taxon>Chlorophyta</taxon>
        <taxon>core chlorophytes</taxon>
        <taxon>Chlorophyceae</taxon>
        <taxon>CS clade</taxon>
        <taxon>Chlamydomonadales</taxon>
        <taxon>Volvocaceae</taxon>
        <taxon>Volvox</taxon>
    </lineage>
</organism>
<dbReference type="OrthoDB" id="276388at2759"/>
<dbReference type="GO" id="GO:0005524">
    <property type="term" value="F:ATP binding"/>
    <property type="evidence" value="ECO:0007669"/>
    <property type="project" value="UniProtKB-KW"/>
</dbReference>
<keyword evidence="7" id="KW-0067">ATP-binding</keyword>
<evidence type="ECO:0000256" key="4">
    <source>
        <dbReference type="ARBA" id="ARBA00022643"/>
    </source>
</evidence>
<dbReference type="SMART" id="SM00904">
    <property type="entry name" value="Flavokinase"/>
    <property type="match status" value="1"/>
</dbReference>
<evidence type="ECO:0000256" key="6">
    <source>
        <dbReference type="ARBA" id="ARBA00022741"/>
    </source>
</evidence>
<comment type="caution">
    <text evidence="8">The sequence shown here is derived from an EMBL/GenBank/DDBJ whole genome shotgun (WGS) entry which is preliminary data.</text>
</comment>
<dbReference type="GO" id="GO:0009398">
    <property type="term" value="P:FMN biosynthetic process"/>
    <property type="evidence" value="ECO:0007669"/>
    <property type="project" value="UniProtKB-UniPathway"/>
</dbReference>
<dbReference type="SUPFAM" id="SSF82114">
    <property type="entry name" value="Riboflavin kinase-like"/>
    <property type="match status" value="1"/>
</dbReference>
<dbReference type="InterPro" id="IPR023465">
    <property type="entry name" value="Riboflavin_kinase_dom_sf"/>
</dbReference>
<dbReference type="EC" id="2.7.1.26" evidence="2"/>
<dbReference type="PANTHER" id="PTHR22749">
    <property type="entry name" value="RIBOFLAVIN KINASE/FMN ADENYLYLTRANSFERASE"/>
    <property type="match status" value="1"/>
</dbReference>
<dbReference type="EMBL" id="BNCQ01000007">
    <property type="protein sequence ID" value="GIM00030.1"/>
    <property type="molecule type" value="Genomic_DNA"/>
</dbReference>
<proteinExistence type="predicted"/>
<keyword evidence="4" id="KW-0288">FMN</keyword>
<dbReference type="PANTHER" id="PTHR22749:SF6">
    <property type="entry name" value="RIBOFLAVIN KINASE"/>
    <property type="match status" value="1"/>
</dbReference>
<comment type="pathway">
    <text evidence="1">Cofactor biosynthesis; FMN biosynthesis; FMN from riboflavin (ATP route): step 1/1.</text>
</comment>
<keyword evidence="3" id="KW-0285">Flavoprotein</keyword>
<evidence type="ECO:0000256" key="1">
    <source>
        <dbReference type="ARBA" id="ARBA00005201"/>
    </source>
</evidence>
<evidence type="ECO:0000313" key="8">
    <source>
        <dbReference type="EMBL" id="GIM00030.1"/>
    </source>
</evidence>